<gene>
    <name evidence="7" type="ORF">SE17_08395</name>
</gene>
<feature type="transmembrane region" description="Helical" evidence="5">
    <location>
        <begin position="144"/>
        <end position="161"/>
    </location>
</feature>
<evidence type="ECO:0000313" key="7">
    <source>
        <dbReference type="EMBL" id="KPV53645.1"/>
    </source>
</evidence>
<feature type="transmembrane region" description="Helical" evidence="5">
    <location>
        <begin position="215"/>
        <end position="232"/>
    </location>
</feature>
<evidence type="ECO:0000256" key="4">
    <source>
        <dbReference type="ARBA" id="ARBA00023136"/>
    </source>
</evidence>
<evidence type="ECO:0000256" key="3">
    <source>
        <dbReference type="ARBA" id="ARBA00022989"/>
    </source>
</evidence>
<dbReference type="GO" id="GO:0022857">
    <property type="term" value="F:transmembrane transporter activity"/>
    <property type="evidence" value="ECO:0007669"/>
    <property type="project" value="InterPro"/>
</dbReference>
<protein>
    <recommendedName>
        <fullName evidence="6">Major facilitator superfamily (MFS) profile domain-containing protein</fullName>
    </recommendedName>
</protein>
<evidence type="ECO:0000313" key="8">
    <source>
        <dbReference type="Proteomes" id="UP000050509"/>
    </source>
</evidence>
<feature type="transmembrane region" description="Helical" evidence="5">
    <location>
        <begin position="12"/>
        <end position="35"/>
    </location>
</feature>
<feature type="domain" description="Major facilitator superfamily (MFS) profile" evidence="6">
    <location>
        <begin position="215"/>
        <end position="366"/>
    </location>
</feature>
<keyword evidence="8" id="KW-1185">Reference proteome</keyword>
<dbReference type="AlphaFoldDB" id="A0A0N8PST8"/>
<feature type="transmembrane region" description="Helical" evidence="5">
    <location>
        <begin position="252"/>
        <end position="270"/>
    </location>
</feature>
<evidence type="ECO:0000259" key="6">
    <source>
        <dbReference type="PROSITE" id="PS50850"/>
    </source>
</evidence>
<keyword evidence="2 5" id="KW-0812">Transmembrane</keyword>
<keyword evidence="3 5" id="KW-1133">Transmembrane helix</keyword>
<feature type="transmembrane region" description="Helical" evidence="5">
    <location>
        <begin position="306"/>
        <end position="332"/>
    </location>
</feature>
<evidence type="ECO:0000256" key="5">
    <source>
        <dbReference type="SAM" id="Phobius"/>
    </source>
</evidence>
<evidence type="ECO:0000256" key="1">
    <source>
        <dbReference type="ARBA" id="ARBA00004651"/>
    </source>
</evidence>
<dbReference type="Gene3D" id="1.20.1250.20">
    <property type="entry name" value="MFS general substrate transporter like domains"/>
    <property type="match status" value="2"/>
</dbReference>
<feature type="transmembrane region" description="Helical" evidence="5">
    <location>
        <begin position="339"/>
        <end position="359"/>
    </location>
</feature>
<reference evidence="7 8" key="1">
    <citation type="submission" date="2015-09" db="EMBL/GenBank/DDBJ databases">
        <title>Draft genome sequence of Kouleothrix aurantiaca JCM 19913.</title>
        <authorList>
            <person name="Hemp J."/>
        </authorList>
    </citation>
    <scope>NUCLEOTIDE SEQUENCE [LARGE SCALE GENOMIC DNA]</scope>
    <source>
        <strain evidence="7 8">COM-B</strain>
    </source>
</reference>
<feature type="transmembrane region" description="Helical" evidence="5">
    <location>
        <begin position="282"/>
        <end position="300"/>
    </location>
</feature>
<dbReference type="EMBL" id="LJCR01000210">
    <property type="protein sequence ID" value="KPV53645.1"/>
    <property type="molecule type" value="Genomic_DNA"/>
</dbReference>
<feature type="transmembrane region" description="Helical" evidence="5">
    <location>
        <begin position="41"/>
        <end position="63"/>
    </location>
</feature>
<accession>A0A0N8PST8</accession>
<dbReference type="Proteomes" id="UP000050509">
    <property type="component" value="Unassembled WGS sequence"/>
</dbReference>
<proteinExistence type="predicted"/>
<dbReference type="PANTHER" id="PTHR23526:SF2">
    <property type="entry name" value="MAJOR FACILITATOR SUPERFAMILY (MFS) PROFILE DOMAIN-CONTAINING PROTEIN"/>
    <property type="match status" value="1"/>
</dbReference>
<dbReference type="InterPro" id="IPR052528">
    <property type="entry name" value="Sugar_transport-like"/>
</dbReference>
<evidence type="ECO:0000256" key="2">
    <source>
        <dbReference type="ARBA" id="ARBA00022692"/>
    </source>
</evidence>
<feature type="non-terminal residue" evidence="7">
    <location>
        <position position="366"/>
    </location>
</feature>
<keyword evidence="4 5" id="KW-0472">Membrane</keyword>
<dbReference type="InterPro" id="IPR020846">
    <property type="entry name" value="MFS_dom"/>
</dbReference>
<name>A0A0N8PST8_9CHLR</name>
<feature type="transmembrane region" description="Helical" evidence="5">
    <location>
        <begin position="75"/>
        <end position="95"/>
    </location>
</feature>
<feature type="transmembrane region" description="Helical" evidence="5">
    <location>
        <begin position="173"/>
        <end position="189"/>
    </location>
</feature>
<organism evidence="7 8">
    <name type="scientific">Kouleothrix aurantiaca</name>
    <dbReference type="NCBI Taxonomy" id="186479"/>
    <lineage>
        <taxon>Bacteria</taxon>
        <taxon>Bacillati</taxon>
        <taxon>Chloroflexota</taxon>
        <taxon>Chloroflexia</taxon>
        <taxon>Chloroflexales</taxon>
        <taxon>Roseiflexineae</taxon>
        <taxon>Roseiflexaceae</taxon>
        <taxon>Kouleothrix</taxon>
    </lineage>
</organism>
<dbReference type="PANTHER" id="PTHR23526">
    <property type="entry name" value="INTEGRAL MEMBRANE TRANSPORT PROTEIN-RELATED"/>
    <property type="match status" value="1"/>
</dbReference>
<sequence>MKPSEIDRNMRVLVLEIFWAGIHSACLSFNAAFLIRLGGSNLHVSLLSAGAALVIAVTTIPFAALMDRTRRRRTWIVGSLLTARLLYALMIFVPWLPAGRASVMVGVVLGLNIAASLFSAGWLPLRGGVGPLARRARLFATRNIGMGATVSIATLLLGRWLELAPFPMNYQMLYGLSVFTSMVSTWYVAQVNMPELPVADPQAVKKTQPRTMPRPFVNITTNTLVFNVALWMSVPLQPIYFVRELGAAEGWLGLWAGLVSGGAILGNLLWQRLIDRRGAAWTLPRATVLSAIYFLLIALFPDLTLILVFALLSGIVTPGVELSHLTMLYTVVPLSRRTALLGIYTALMNCGAFLSPLLVGPLVELW</sequence>
<dbReference type="PROSITE" id="PS50850">
    <property type="entry name" value="MFS"/>
    <property type="match status" value="1"/>
</dbReference>
<feature type="transmembrane region" description="Helical" evidence="5">
    <location>
        <begin position="101"/>
        <end position="123"/>
    </location>
</feature>
<dbReference type="InterPro" id="IPR011701">
    <property type="entry name" value="MFS"/>
</dbReference>
<comment type="caution">
    <text evidence="7">The sequence shown here is derived from an EMBL/GenBank/DDBJ whole genome shotgun (WGS) entry which is preliminary data.</text>
</comment>
<dbReference type="SUPFAM" id="SSF103473">
    <property type="entry name" value="MFS general substrate transporter"/>
    <property type="match status" value="1"/>
</dbReference>
<dbReference type="InterPro" id="IPR036259">
    <property type="entry name" value="MFS_trans_sf"/>
</dbReference>
<dbReference type="Pfam" id="PF07690">
    <property type="entry name" value="MFS_1"/>
    <property type="match status" value="1"/>
</dbReference>
<comment type="subcellular location">
    <subcellularLocation>
        <location evidence="1">Cell membrane</location>
        <topology evidence="1">Multi-pass membrane protein</topology>
    </subcellularLocation>
</comment>
<dbReference type="GO" id="GO:0005886">
    <property type="term" value="C:plasma membrane"/>
    <property type="evidence" value="ECO:0007669"/>
    <property type="project" value="UniProtKB-SubCell"/>
</dbReference>